<evidence type="ECO:0000313" key="2">
    <source>
        <dbReference type="EMBL" id="KAJ1128576.1"/>
    </source>
</evidence>
<gene>
    <name evidence="2" type="ORF">NDU88_006953</name>
</gene>
<dbReference type="Proteomes" id="UP001066276">
    <property type="component" value="Chromosome 7"/>
</dbReference>
<name>A0AAV7PMJ6_PLEWA</name>
<dbReference type="EMBL" id="JANPWB010000011">
    <property type="protein sequence ID" value="KAJ1128576.1"/>
    <property type="molecule type" value="Genomic_DNA"/>
</dbReference>
<evidence type="ECO:0000313" key="3">
    <source>
        <dbReference type="Proteomes" id="UP001066276"/>
    </source>
</evidence>
<sequence>MSERKVQEALHLLEEAGRLDLLQGGVGGSSRPPRRTSGGVAAAVLACSTARDGGRRQAVSRRGRGRFRGRAGGELARGGPWRPTGLLPGDLQGREVLQCAPGPLRALGCGRGGGKVWAGPEDSGAGLAYWRHGPWQ</sequence>
<proteinExistence type="predicted"/>
<dbReference type="AlphaFoldDB" id="A0AAV7PMJ6"/>
<organism evidence="2 3">
    <name type="scientific">Pleurodeles waltl</name>
    <name type="common">Iberian ribbed newt</name>
    <dbReference type="NCBI Taxonomy" id="8319"/>
    <lineage>
        <taxon>Eukaryota</taxon>
        <taxon>Metazoa</taxon>
        <taxon>Chordata</taxon>
        <taxon>Craniata</taxon>
        <taxon>Vertebrata</taxon>
        <taxon>Euteleostomi</taxon>
        <taxon>Amphibia</taxon>
        <taxon>Batrachia</taxon>
        <taxon>Caudata</taxon>
        <taxon>Salamandroidea</taxon>
        <taxon>Salamandridae</taxon>
        <taxon>Pleurodelinae</taxon>
        <taxon>Pleurodeles</taxon>
    </lineage>
</organism>
<reference evidence="2" key="1">
    <citation type="journal article" date="2022" name="bioRxiv">
        <title>Sequencing and chromosome-scale assembly of the giantPleurodeles waltlgenome.</title>
        <authorList>
            <person name="Brown T."/>
            <person name="Elewa A."/>
            <person name="Iarovenko S."/>
            <person name="Subramanian E."/>
            <person name="Araus A.J."/>
            <person name="Petzold A."/>
            <person name="Susuki M."/>
            <person name="Suzuki K.-i.T."/>
            <person name="Hayashi T."/>
            <person name="Toyoda A."/>
            <person name="Oliveira C."/>
            <person name="Osipova E."/>
            <person name="Leigh N.D."/>
            <person name="Simon A."/>
            <person name="Yun M.H."/>
        </authorList>
    </citation>
    <scope>NUCLEOTIDE SEQUENCE</scope>
    <source>
        <strain evidence="2">20211129_DDA</strain>
        <tissue evidence="2">Liver</tissue>
    </source>
</reference>
<keyword evidence="3" id="KW-1185">Reference proteome</keyword>
<protein>
    <submittedName>
        <fullName evidence="2">Uncharacterized protein</fullName>
    </submittedName>
</protein>
<evidence type="ECO:0000256" key="1">
    <source>
        <dbReference type="SAM" id="MobiDB-lite"/>
    </source>
</evidence>
<comment type="caution">
    <text evidence="2">The sequence shown here is derived from an EMBL/GenBank/DDBJ whole genome shotgun (WGS) entry which is preliminary data.</text>
</comment>
<feature type="compositionally biased region" description="Basic residues" evidence="1">
    <location>
        <begin position="58"/>
        <end position="69"/>
    </location>
</feature>
<accession>A0AAV7PMJ6</accession>
<feature type="region of interest" description="Disordered" evidence="1">
    <location>
        <begin position="53"/>
        <end position="84"/>
    </location>
</feature>